<dbReference type="OrthoDB" id="1907165at2"/>
<sequence>MTTNALADLLSSNARLYSLEGEGALARLHVEAWIAREGLSDLGEMRVLALADDAALDLDDMVSRPVTLWTTRADGSRDGRSGVVREAELLAGDAGMARYRLTVVPWLWLATQQRRSRVFEQRALLDIVQHVLDGYDGCTSQIADDVQAYLDDLPVRPYTTQYRESDYDFVSRLLAEAGLGWTAVEDGEAPLKHAVRIFADSRGLPEDAESAQQGVRFHRADATESRDTVQELARRFRQGAGRVAVLGWHAGGKHAVAGEASAGDAGDDDALVSEWYEAAGHGAFENEAHAQRQAAVALEGVQARRETFTGRGGVRTFRCGTRFRLEDMSPLGPSGESGFEPVFALVRIEHVGVNNLPVASRAALETRLGGMAQWLHYDTPPAPPGARREFEAPGGALGAADPSRGKPAAGLDTDTGEDVQTPDAAVLEKARKVGYANAFDALRCDRPWRPALAGGRGARFNGAPSAHGVHTALVVDAEGRSQADGNEEIHRNRRGDVRVRFHWQEAQSDGEAHSRWARVAQRQSGAGMGMTFVPRIGQEVLVRFLDDDVDQPVVVGAVYNGRGEGGTPATPGGRTVQEADTSAFAAARDMIPSGQANLAGGNAPAWHGAAAADDAHRNAAALSGFKSKEFGGAGYNQVVFDDSDGQQRLQLKSTQSATELNLGHIIHQAGNYRGGVRGAGAELRSDAYGAVRGGAGVLITSYHGDGADPAGEASGAQALAKQADKLSRSLDKGAADHQGVRLAAAAGTEKPDTSVLDASKAPLAAMQAAVATSVSGEDLPTARGDAARLDSQTGDGKVPHLGGAAIFVAARAGLVQTAGAHMQVTAGETVHWSAGRHQNLASMGSVRVHTGQALGVVAGVQRGGEPALSLVAGQGPLLVQAQQDTLTVTAREAVHVASASAQVELAAPKRIRIATAQGASIVLEGGNITVNAPGRIDVHSADKQFTGPDSMSYPLPAFAQGEDEPFKLGLRLQDMPGAHGVAPEGEPWRIVKVPADLASVDEGGRLDPALFDADQWDEVLFEGTTPADGTLALDESQQRALNAKVTQYPGRVWLVRGLHAQAMTPARYSTDAAQTSSNKVLDALNFARNGTRLDGAHADWLGEHAIADGDVQGVGELKPKTDA</sequence>
<dbReference type="Proteomes" id="UP000216020">
    <property type="component" value="Unassembled WGS sequence"/>
</dbReference>
<comment type="caution">
    <text evidence="5">The sequence shown here is derived from an EMBL/GenBank/DDBJ whole genome shotgun (WGS) entry which is preliminary data.</text>
</comment>
<dbReference type="SUPFAM" id="SSF69255">
    <property type="entry name" value="gp5 N-terminal domain-like"/>
    <property type="match status" value="1"/>
</dbReference>
<feature type="domain" description="Gp5/Type VI secretion system Vgr protein OB-fold" evidence="2">
    <location>
        <begin position="493"/>
        <end position="559"/>
    </location>
</feature>
<dbReference type="Pfam" id="PF04717">
    <property type="entry name" value="Phage_base_V"/>
    <property type="match status" value="1"/>
</dbReference>
<dbReference type="Gene3D" id="4.10.220.110">
    <property type="match status" value="1"/>
</dbReference>
<feature type="domain" description="Putative type VI secretion system Rhs element associated Vgr" evidence="4">
    <location>
        <begin position="628"/>
        <end position="732"/>
    </location>
</feature>
<evidence type="ECO:0000313" key="5">
    <source>
        <dbReference type="EMBL" id="OZI30711.1"/>
    </source>
</evidence>
<dbReference type="Gene3D" id="2.30.110.50">
    <property type="match status" value="1"/>
</dbReference>
<feature type="region of interest" description="Disordered" evidence="1">
    <location>
        <begin position="381"/>
        <end position="418"/>
    </location>
</feature>
<dbReference type="Gene3D" id="2.40.50.230">
    <property type="entry name" value="Gp5 N-terminal domain"/>
    <property type="match status" value="1"/>
</dbReference>
<dbReference type="InterPro" id="IPR006531">
    <property type="entry name" value="Gp5/Vgr_OB"/>
</dbReference>
<dbReference type="InterPro" id="IPR037026">
    <property type="entry name" value="Vgr_OB-fold_dom_sf"/>
</dbReference>
<name>A0A261S0P7_9BORD</name>
<reference evidence="6" key="1">
    <citation type="submission" date="2017-05" db="EMBL/GenBank/DDBJ databases">
        <title>Complete and WGS of Bordetella genogroups.</title>
        <authorList>
            <person name="Spilker T."/>
            <person name="Lipuma J."/>
        </authorList>
    </citation>
    <scope>NUCLEOTIDE SEQUENCE [LARGE SCALE GENOMIC DNA]</scope>
    <source>
        <strain evidence="6">AU16122</strain>
    </source>
</reference>
<evidence type="ECO:0000259" key="4">
    <source>
        <dbReference type="Pfam" id="PF13296"/>
    </source>
</evidence>
<dbReference type="Gene3D" id="3.55.50.10">
    <property type="entry name" value="Baseplate protein-like domains"/>
    <property type="match status" value="1"/>
</dbReference>
<dbReference type="Pfam" id="PF13296">
    <property type="entry name" value="T6SS_Vgr"/>
    <property type="match status" value="1"/>
</dbReference>
<feature type="domain" description="DUF2345" evidence="3">
    <location>
        <begin position="794"/>
        <end position="949"/>
    </location>
</feature>
<gene>
    <name evidence="5" type="ORF">CAL29_22215</name>
</gene>
<protein>
    <submittedName>
        <fullName evidence="5">Type IV secretion protein Rhs</fullName>
    </submittedName>
</protein>
<dbReference type="InterPro" id="IPR018769">
    <property type="entry name" value="VgrG2_DUF2345"/>
</dbReference>
<accession>A0A261S0P7</accession>
<dbReference type="InterPro" id="IPR028244">
    <property type="entry name" value="T6SS_Rhs_Vgr_dom"/>
</dbReference>
<dbReference type="Pfam" id="PF10106">
    <property type="entry name" value="DUF2345"/>
    <property type="match status" value="1"/>
</dbReference>
<evidence type="ECO:0000256" key="1">
    <source>
        <dbReference type="SAM" id="MobiDB-lite"/>
    </source>
</evidence>
<dbReference type="RefSeq" id="WP_094855135.1">
    <property type="nucleotide sequence ID" value="NZ_NEVM01000005.1"/>
</dbReference>
<organism evidence="5 6">
    <name type="scientific">Bordetella genomosp. 10</name>
    <dbReference type="NCBI Taxonomy" id="1416804"/>
    <lineage>
        <taxon>Bacteria</taxon>
        <taxon>Pseudomonadati</taxon>
        <taxon>Pseudomonadota</taxon>
        <taxon>Betaproteobacteria</taxon>
        <taxon>Burkholderiales</taxon>
        <taxon>Alcaligenaceae</taxon>
        <taxon>Bordetella</taxon>
    </lineage>
</organism>
<proteinExistence type="predicted"/>
<dbReference type="EMBL" id="NEVM01000005">
    <property type="protein sequence ID" value="OZI30711.1"/>
    <property type="molecule type" value="Genomic_DNA"/>
</dbReference>
<keyword evidence="6" id="KW-1185">Reference proteome</keyword>
<evidence type="ECO:0000259" key="3">
    <source>
        <dbReference type="Pfam" id="PF10106"/>
    </source>
</evidence>
<evidence type="ECO:0000313" key="6">
    <source>
        <dbReference type="Proteomes" id="UP000216020"/>
    </source>
</evidence>
<dbReference type="SUPFAM" id="SSF69279">
    <property type="entry name" value="Phage tail proteins"/>
    <property type="match status" value="2"/>
</dbReference>
<dbReference type="Pfam" id="PF05954">
    <property type="entry name" value="Phage_GPD"/>
    <property type="match status" value="1"/>
</dbReference>
<dbReference type="AlphaFoldDB" id="A0A261S0P7"/>
<evidence type="ECO:0000259" key="2">
    <source>
        <dbReference type="Pfam" id="PF04717"/>
    </source>
</evidence>